<feature type="region of interest" description="Disordered" evidence="1">
    <location>
        <begin position="30"/>
        <end position="59"/>
    </location>
</feature>
<dbReference type="Proteomes" id="UP000249390">
    <property type="component" value="Unassembled WGS sequence"/>
</dbReference>
<name>A0A328CYT9_9ASTE</name>
<feature type="region of interest" description="Disordered" evidence="1">
    <location>
        <begin position="71"/>
        <end position="99"/>
    </location>
</feature>
<gene>
    <name evidence="2" type="ORF">DM860_002625</name>
</gene>
<dbReference type="PANTHER" id="PTHR35280">
    <property type="entry name" value="F17L21.9"/>
    <property type="match status" value="1"/>
</dbReference>
<dbReference type="PANTHER" id="PTHR35280:SF1">
    <property type="entry name" value="F17L21.9"/>
    <property type="match status" value="1"/>
</dbReference>
<feature type="compositionally biased region" description="Basic and acidic residues" evidence="1">
    <location>
        <begin position="41"/>
        <end position="59"/>
    </location>
</feature>
<feature type="compositionally biased region" description="Acidic residues" evidence="1">
    <location>
        <begin position="86"/>
        <end position="97"/>
    </location>
</feature>
<dbReference type="EMBL" id="NQVE01000209">
    <property type="protein sequence ID" value="RAL38647.1"/>
    <property type="molecule type" value="Genomic_DNA"/>
</dbReference>
<proteinExistence type="predicted"/>
<accession>A0A328CYT9</accession>
<protein>
    <submittedName>
        <fullName evidence="2">Uncharacterized protein</fullName>
    </submittedName>
</protein>
<feature type="compositionally biased region" description="Basic and acidic residues" evidence="1">
    <location>
        <begin position="177"/>
        <end position="189"/>
    </location>
</feature>
<evidence type="ECO:0000256" key="1">
    <source>
        <dbReference type="SAM" id="MobiDB-lite"/>
    </source>
</evidence>
<feature type="region of interest" description="Disordered" evidence="1">
    <location>
        <begin position="165"/>
        <end position="197"/>
    </location>
</feature>
<reference evidence="2 3" key="1">
    <citation type="submission" date="2018-06" db="EMBL/GenBank/DDBJ databases">
        <title>The Genome of Cuscuta australis (Dodder) Provides Insight into the Evolution of Plant Parasitism.</title>
        <authorList>
            <person name="Liu H."/>
        </authorList>
    </citation>
    <scope>NUCLEOTIDE SEQUENCE [LARGE SCALE GENOMIC DNA]</scope>
    <source>
        <strain evidence="3">cv. Yunnan</strain>
        <tissue evidence="2">Vines</tissue>
    </source>
</reference>
<comment type="caution">
    <text evidence="2">The sequence shown here is derived from an EMBL/GenBank/DDBJ whole genome shotgun (WGS) entry which is preliminary data.</text>
</comment>
<sequence length="213" mass="24361">MKSMESSQVEFSLEAKRITKEDFEFVAGNASESHANSLAADEQRSDLRRGPISEESIDDKIMVQRQRAKVAARTHKNISNESSCETGEDEEGEEEEKEDRVMKELRKLQRQNMVTQCLVSALMVLTLTWQVSEVSLILKLKDGLNHPLRSFGGFVSWMLRRRLKAPHQGEDEEEKEEERKQKRQGDEASRASPFPAIKIPKLSLPSLDFITEE</sequence>
<keyword evidence="3" id="KW-1185">Reference proteome</keyword>
<evidence type="ECO:0000313" key="3">
    <source>
        <dbReference type="Proteomes" id="UP000249390"/>
    </source>
</evidence>
<dbReference type="AlphaFoldDB" id="A0A328CYT9"/>
<organism evidence="2 3">
    <name type="scientific">Cuscuta australis</name>
    <dbReference type="NCBI Taxonomy" id="267555"/>
    <lineage>
        <taxon>Eukaryota</taxon>
        <taxon>Viridiplantae</taxon>
        <taxon>Streptophyta</taxon>
        <taxon>Embryophyta</taxon>
        <taxon>Tracheophyta</taxon>
        <taxon>Spermatophyta</taxon>
        <taxon>Magnoliopsida</taxon>
        <taxon>eudicotyledons</taxon>
        <taxon>Gunneridae</taxon>
        <taxon>Pentapetalae</taxon>
        <taxon>asterids</taxon>
        <taxon>lamiids</taxon>
        <taxon>Solanales</taxon>
        <taxon>Convolvulaceae</taxon>
        <taxon>Cuscuteae</taxon>
        <taxon>Cuscuta</taxon>
        <taxon>Cuscuta subgen. Grammica</taxon>
        <taxon>Cuscuta sect. Cleistogrammica</taxon>
    </lineage>
</organism>
<evidence type="ECO:0000313" key="2">
    <source>
        <dbReference type="EMBL" id="RAL38647.1"/>
    </source>
</evidence>